<dbReference type="PROSITE" id="PS50294">
    <property type="entry name" value="WD_REPEATS_REGION"/>
    <property type="match status" value="1"/>
</dbReference>
<protein>
    <submittedName>
        <fullName evidence="2">Uncharacterized protein</fullName>
    </submittedName>
</protein>
<accession>A0ABR2H8P3</accession>
<dbReference type="Gene3D" id="2.130.10.10">
    <property type="entry name" value="YVTN repeat-like/Quinoprotein amine dehydrogenase"/>
    <property type="match status" value="1"/>
</dbReference>
<keyword evidence="1" id="KW-0853">WD repeat</keyword>
<sequence length="630" mass="71334">MEVGNDSKRYYPSPMEQSILVQNVGNYFSKPERSVERNKIAADVSAQLTKINSHWSHRAVRLWFNNNKHTYNGETPQTINPNPAQPLSMSHQHVHFGDPTYNPNSQVGMQNPAMQSQQPQQMAAMPLQPVMPPSMNLNPQLQQTQQIQQMQQAQQSQQIQQIQQTQQMQQMQQVVQQTQPPQQINQMIMNTPVMQIPPSPMQSAPISQQIIQQKPQKMTQGPIQSQYQPNYQQVIKKLIKDSTQVGDEEMPQIVQKYDHYIKEMRSTGQTAPIPFSINPKNTVVVSQSDPPEFSFSNSGISVQDSTFQTRRYNDLYLFSQFDATFVDKSCAAFVHMARMSPERALSYEFVDSPKFGADWLTQKVNKTARIEEIVVDSEHKCAWMLGNSKMLRLHLDPNQKLQSVDLSPNNNSRYPANLVVLKGHVVTGYPDSNILYFVDSRMKVTQVATSYPENFGFSTICTMNDSLLCGLTQSHAVRLINENGSEIRSFIGHTETVIQISKMGDETFLTASDDRSLNLWDIRQHAPIGHIGTNSKSIVAISGCPDFAVFATHSNQINAFDVKGVPMKSVVCVSTDEYQTSNLFYNPENDSLCLFGIAAKDGNSDSLLFIDDEGSSRKYIFRRYQNFIHL</sequence>
<dbReference type="InterPro" id="IPR001680">
    <property type="entry name" value="WD40_rpt"/>
</dbReference>
<proteinExistence type="predicted"/>
<dbReference type="PROSITE" id="PS50082">
    <property type="entry name" value="WD_REPEATS_2"/>
    <property type="match status" value="1"/>
</dbReference>
<dbReference type="InterPro" id="IPR015943">
    <property type="entry name" value="WD40/YVTN_repeat-like_dom_sf"/>
</dbReference>
<name>A0ABR2H8P3_9EUKA</name>
<keyword evidence="3" id="KW-1185">Reference proteome</keyword>
<feature type="repeat" description="WD" evidence="1">
    <location>
        <begin position="490"/>
        <end position="523"/>
    </location>
</feature>
<evidence type="ECO:0000313" key="3">
    <source>
        <dbReference type="Proteomes" id="UP001470230"/>
    </source>
</evidence>
<dbReference type="InterPro" id="IPR036322">
    <property type="entry name" value="WD40_repeat_dom_sf"/>
</dbReference>
<reference evidence="2 3" key="1">
    <citation type="submission" date="2024-04" db="EMBL/GenBank/DDBJ databases">
        <title>Tritrichomonas musculus Genome.</title>
        <authorList>
            <person name="Alves-Ferreira E."/>
            <person name="Grigg M."/>
            <person name="Lorenzi H."/>
            <person name="Galac M."/>
        </authorList>
    </citation>
    <scope>NUCLEOTIDE SEQUENCE [LARGE SCALE GENOMIC DNA]</scope>
    <source>
        <strain evidence="2 3">EAF2021</strain>
    </source>
</reference>
<gene>
    <name evidence="2" type="ORF">M9Y10_025446</name>
</gene>
<dbReference type="Proteomes" id="UP001470230">
    <property type="component" value="Unassembled WGS sequence"/>
</dbReference>
<organism evidence="2 3">
    <name type="scientific">Tritrichomonas musculus</name>
    <dbReference type="NCBI Taxonomy" id="1915356"/>
    <lineage>
        <taxon>Eukaryota</taxon>
        <taxon>Metamonada</taxon>
        <taxon>Parabasalia</taxon>
        <taxon>Tritrichomonadida</taxon>
        <taxon>Tritrichomonadidae</taxon>
        <taxon>Tritrichomonas</taxon>
    </lineage>
</organism>
<comment type="caution">
    <text evidence="2">The sequence shown here is derived from an EMBL/GenBank/DDBJ whole genome shotgun (WGS) entry which is preliminary data.</text>
</comment>
<dbReference type="SMART" id="SM00320">
    <property type="entry name" value="WD40"/>
    <property type="match status" value="1"/>
</dbReference>
<evidence type="ECO:0000256" key="1">
    <source>
        <dbReference type="PROSITE-ProRule" id="PRU00221"/>
    </source>
</evidence>
<dbReference type="SUPFAM" id="SSF50978">
    <property type="entry name" value="WD40 repeat-like"/>
    <property type="match status" value="1"/>
</dbReference>
<dbReference type="EMBL" id="JAPFFF010000037">
    <property type="protein sequence ID" value="KAK8842588.1"/>
    <property type="molecule type" value="Genomic_DNA"/>
</dbReference>
<evidence type="ECO:0000313" key="2">
    <source>
        <dbReference type="EMBL" id="KAK8842588.1"/>
    </source>
</evidence>